<reference evidence="8 9" key="1">
    <citation type="submission" date="2014-02" db="EMBL/GenBank/DDBJ databases">
        <title>Transposable element dynamics among asymbiotic and ectomycorrhizal Amanita fungi.</title>
        <authorList>
            <consortium name="DOE Joint Genome Institute"/>
            <person name="Hess J."/>
            <person name="Skrede I."/>
            <person name="Wolfe B."/>
            <person name="LaButti K."/>
            <person name="Ohm R.A."/>
            <person name="Grigoriev I.V."/>
            <person name="Pringle A."/>
        </authorList>
    </citation>
    <scope>NUCLEOTIDE SEQUENCE [LARGE SCALE GENOMIC DNA]</scope>
    <source>
        <strain evidence="8 9">SKay4041</strain>
    </source>
</reference>
<keyword evidence="4" id="KW-0378">Hydrolase</keyword>
<evidence type="ECO:0000256" key="5">
    <source>
        <dbReference type="ARBA" id="ARBA00022839"/>
    </source>
</evidence>
<evidence type="ECO:0000259" key="7">
    <source>
        <dbReference type="SMART" id="SM00479"/>
    </source>
</evidence>
<evidence type="ECO:0000256" key="1">
    <source>
        <dbReference type="ARBA" id="ARBA00004123"/>
    </source>
</evidence>
<dbReference type="Proteomes" id="UP000242287">
    <property type="component" value="Unassembled WGS sequence"/>
</dbReference>
<dbReference type="GO" id="GO:0010629">
    <property type="term" value="P:negative regulation of gene expression"/>
    <property type="evidence" value="ECO:0007669"/>
    <property type="project" value="UniProtKB-ARBA"/>
</dbReference>
<keyword evidence="5" id="KW-0269">Exonuclease</keyword>
<keyword evidence="3" id="KW-0540">Nuclease</keyword>
<dbReference type="InterPro" id="IPR047021">
    <property type="entry name" value="REXO1/3/4-like"/>
</dbReference>
<gene>
    <name evidence="8" type="ORF">AMATHDRAFT_46017</name>
</gene>
<dbReference type="FunFam" id="3.30.420.10:FF:000031">
    <property type="entry name" value="RNA exonuclease 1"/>
    <property type="match status" value="1"/>
</dbReference>
<dbReference type="InterPro" id="IPR012337">
    <property type="entry name" value="RNaseH-like_sf"/>
</dbReference>
<dbReference type="InterPro" id="IPR013520">
    <property type="entry name" value="Ribonucl_H"/>
</dbReference>
<accession>A0A2A9NQI3</accession>
<dbReference type="GO" id="GO:0005634">
    <property type="term" value="C:nucleus"/>
    <property type="evidence" value="ECO:0007669"/>
    <property type="project" value="UniProtKB-SubCell"/>
</dbReference>
<dbReference type="GO" id="GO:0004527">
    <property type="term" value="F:exonuclease activity"/>
    <property type="evidence" value="ECO:0007669"/>
    <property type="project" value="UniProtKB-KW"/>
</dbReference>
<feature type="domain" description="Exonuclease" evidence="7">
    <location>
        <begin position="218"/>
        <end position="381"/>
    </location>
</feature>
<evidence type="ECO:0000256" key="2">
    <source>
        <dbReference type="ARBA" id="ARBA00006357"/>
    </source>
</evidence>
<dbReference type="SUPFAM" id="SSF53098">
    <property type="entry name" value="Ribonuclease H-like"/>
    <property type="match status" value="1"/>
</dbReference>
<keyword evidence="6" id="KW-0539">Nucleus</keyword>
<organism evidence="8 9">
    <name type="scientific">Amanita thiersii Skay4041</name>
    <dbReference type="NCBI Taxonomy" id="703135"/>
    <lineage>
        <taxon>Eukaryota</taxon>
        <taxon>Fungi</taxon>
        <taxon>Dikarya</taxon>
        <taxon>Basidiomycota</taxon>
        <taxon>Agaricomycotina</taxon>
        <taxon>Agaricomycetes</taxon>
        <taxon>Agaricomycetidae</taxon>
        <taxon>Agaricales</taxon>
        <taxon>Pluteineae</taxon>
        <taxon>Amanitaceae</taxon>
        <taxon>Amanita</taxon>
    </lineage>
</organism>
<sequence length="391" mass="43779">MLKTLYDHFLVLYSDILPENPTLATEHALKQEEEVYKKSTRLTYRTAVIQCAAALKRRPVPTSANHHSVGTEEELVARAEARKSLDSLRLTKEHLEPLVHSLSELEKWGYFTTVPEEPGGTQPSSEGKTAKCERCAQPFLVKPKDEADNCVYHWGRPYTTTINGEKSRVYNCCSRSVSDSEGCTHGPHVFHEYKLEELHSRYPFSLLKPPLSNSTALDVAAMDCEMIYTTGGLRVARVSVVDGSGNQVFDQLVRMDDGVKVIDYITRFSGITEESYSNALLPLASIRESLDSFINSDTILVGHALDNDLKTLRIVHHKCVDTCILFPHRAGAPYRRSLRDLVRENLGKFIQTGGGTIGHSSIEDAIATVDLLRWYVLNKPKRNPAPLPNNK</sequence>
<evidence type="ECO:0000256" key="3">
    <source>
        <dbReference type="ARBA" id="ARBA00022722"/>
    </source>
</evidence>
<dbReference type="InterPro" id="IPR036397">
    <property type="entry name" value="RNaseH_sf"/>
</dbReference>
<proteinExistence type="inferred from homology"/>
<evidence type="ECO:0000256" key="6">
    <source>
        <dbReference type="ARBA" id="ARBA00023242"/>
    </source>
</evidence>
<dbReference type="CDD" id="cd06145">
    <property type="entry name" value="REX1_like"/>
    <property type="match status" value="1"/>
</dbReference>
<comment type="subcellular location">
    <subcellularLocation>
        <location evidence="1">Nucleus</location>
    </subcellularLocation>
</comment>
<dbReference type="EMBL" id="KZ301977">
    <property type="protein sequence ID" value="PFH52809.1"/>
    <property type="molecule type" value="Genomic_DNA"/>
</dbReference>
<keyword evidence="9" id="KW-1185">Reference proteome</keyword>
<dbReference type="Pfam" id="PF00929">
    <property type="entry name" value="RNase_T"/>
    <property type="match status" value="1"/>
</dbReference>
<dbReference type="GO" id="GO:0003676">
    <property type="term" value="F:nucleic acid binding"/>
    <property type="evidence" value="ECO:0007669"/>
    <property type="project" value="InterPro"/>
</dbReference>
<dbReference type="Gene3D" id="3.30.420.10">
    <property type="entry name" value="Ribonuclease H-like superfamily/Ribonuclease H"/>
    <property type="match status" value="1"/>
</dbReference>
<dbReference type="InterPro" id="IPR034922">
    <property type="entry name" value="REX1-like_exo"/>
</dbReference>
<dbReference type="SMART" id="SM00479">
    <property type="entry name" value="EXOIII"/>
    <property type="match status" value="1"/>
</dbReference>
<evidence type="ECO:0000313" key="8">
    <source>
        <dbReference type="EMBL" id="PFH52809.1"/>
    </source>
</evidence>
<dbReference type="STRING" id="703135.A0A2A9NQI3"/>
<comment type="similarity">
    <text evidence="2">Belongs to the REXO1/REXO3 family.</text>
</comment>
<dbReference type="OrthoDB" id="8191639at2759"/>
<evidence type="ECO:0000256" key="4">
    <source>
        <dbReference type="ARBA" id="ARBA00022801"/>
    </source>
</evidence>
<evidence type="ECO:0000313" key="9">
    <source>
        <dbReference type="Proteomes" id="UP000242287"/>
    </source>
</evidence>
<dbReference type="AlphaFoldDB" id="A0A2A9NQI3"/>
<dbReference type="PANTHER" id="PTHR12801:SF115">
    <property type="entry name" value="FI18136P1-RELATED"/>
    <property type="match status" value="1"/>
</dbReference>
<dbReference type="PANTHER" id="PTHR12801">
    <property type="entry name" value="RNA EXONUCLEASE REXO1 / RECO3 FAMILY MEMBER-RELATED"/>
    <property type="match status" value="1"/>
</dbReference>
<protein>
    <recommendedName>
        <fullName evidence="7">Exonuclease domain-containing protein</fullName>
    </recommendedName>
</protein>
<name>A0A2A9NQI3_9AGAR</name>